<reference evidence="2 3" key="1">
    <citation type="submission" date="2014-11" db="EMBL/GenBank/DDBJ databases">
        <title>Genetic blueprint of the zoonotic pathogen Toxocara canis.</title>
        <authorList>
            <person name="Zhu X.-Q."/>
            <person name="Korhonen P.K."/>
            <person name="Cai H."/>
            <person name="Young N.D."/>
            <person name="Nejsum P."/>
            <person name="von Samson-Himmelstjerna G."/>
            <person name="Boag P.R."/>
            <person name="Tan P."/>
            <person name="Li Q."/>
            <person name="Min J."/>
            <person name="Yang Y."/>
            <person name="Wang X."/>
            <person name="Fang X."/>
            <person name="Hall R.S."/>
            <person name="Hofmann A."/>
            <person name="Sternberg P.W."/>
            <person name="Jex A.R."/>
            <person name="Gasser R.B."/>
        </authorList>
    </citation>
    <scope>NUCLEOTIDE SEQUENCE [LARGE SCALE GENOMIC DNA]</scope>
    <source>
        <strain evidence="2">PN_DK_2014</strain>
    </source>
</reference>
<protein>
    <recommendedName>
        <fullName evidence="4">Major sperm protein</fullName>
    </recommendedName>
</protein>
<comment type="caution">
    <text evidence="2">The sequence shown here is derived from an EMBL/GenBank/DDBJ whole genome shotgun (WGS) entry which is preliminary data.</text>
</comment>
<dbReference type="AlphaFoldDB" id="A0A0B2VCW8"/>
<feature type="compositionally biased region" description="Polar residues" evidence="1">
    <location>
        <begin position="1"/>
        <end position="17"/>
    </location>
</feature>
<evidence type="ECO:0008006" key="4">
    <source>
        <dbReference type="Google" id="ProtNLM"/>
    </source>
</evidence>
<evidence type="ECO:0000313" key="3">
    <source>
        <dbReference type="Proteomes" id="UP000031036"/>
    </source>
</evidence>
<evidence type="ECO:0000313" key="2">
    <source>
        <dbReference type="EMBL" id="KHN78840.1"/>
    </source>
</evidence>
<dbReference type="InterPro" id="IPR008962">
    <property type="entry name" value="PapD-like_sf"/>
</dbReference>
<dbReference type="EMBL" id="JPKZ01002011">
    <property type="protein sequence ID" value="KHN78840.1"/>
    <property type="molecule type" value="Genomic_DNA"/>
</dbReference>
<keyword evidence="3" id="KW-1185">Reference proteome</keyword>
<feature type="region of interest" description="Disordered" evidence="1">
    <location>
        <begin position="1"/>
        <end position="48"/>
    </location>
</feature>
<name>A0A0B2VCW8_TOXCA</name>
<organism evidence="2 3">
    <name type="scientific">Toxocara canis</name>
    <name type="common">Canine roundworm</name>
    <dbReference type="NCBI Taxonomy" id="6265"/>
    <lineage>
        <taxon>Eukaryota</taxon>
        <taxon>Metazoa</taxon>
        <taxon>Ecdysozoa</taxon>
        <taxon>Nematoda</taxon>
        <taxon>Chromadorea</taxon>
        <taxon>Rhabditida</taxon>
        <taxon>Spirurina</taxon>
        <taxon>Ascaridomorpha</taxon>
        <taxon>Ascaridoidea</taxon>
        <taxon>Toxocaridae</taxon>
        <taxon>Toxocara</taxon>
    </lineage>
</organism>
<sequence length="333" mass="37185">MAASAQTMTESESMQSTQDRDEEITWRGPTSSALRTSRSASPNRPPKAATQVMFKSIDNRPDAARVQLILCNISDRTVFFRLRCSANAHVSALPSGSGRIGPRSSTRVILTWRRPKTVQRWFMAPRPRMVLLTRYAKSTNRPAETSSTRLIGYICEREFCTATSPPTTQLLLDAASTLDYTSEEDEDADNGWLNSTTISEVQQSATTMFKERMIPMDFSTSHVLRPLMKSSDYLSTAIRIKCVMRIILTLASNVCSHQRFESSVYFPIIEPYQLLGLQLFRSLTLENAKVESTSSSDSQYSSPQVVVLLLNALVEYASLDWDCCDNLIGGDGC</sequence>
<feature type="compositionally biased region" description="Low complexity" evidence="1">
    <location>
        <begin position="29"/>
        <end position="42"/>
    </location>
</feature>
<dbReference type="STRING" id="6265.A0A0B2VCW8"/>
<proteinExistence type="predicted"/>
<evidence type="ECO:0000256" key="1">
    <source>
        <dbReference type="SAM" id="MobiDB-lite"/>
    </source>
</evidence>
<accession>A0A0B2VCW8</accession>
<dbReference type="Proteomes" id="UP000031036">
    <property type="component" value="Unassembled WGS sequence"/>
</dbReference>
<dbReference type="OrthoDB" id="5877264at2759"/>
<dbReference type="SUPFAM" id="SSF49354">
    <property type="entry name" value="PapD-like"/>
    <property type="match status" value="1"/>
</dbReference>
<gene>
    <name evidence="2" type="ORF">Tcan_15762</name>
</gene>